<dbReference type="InterPro" id="IPR033263">
    <property type="entry name" value="RNF180"/>
</dbReference>
<dbReference type="SUPFAM" id="SSF57850">
    <property type="entry name" value="RING/U-box"/>
    <property type="match status" value="1"/>
</dbReference>
<evidence type="ECO:0000313" key="7">
    <source>
        <dbReference type="EMBL" id="KAK7473486.1"/>
    </source>
</evidence>
<name>A0ABD0JF02_9CAEN</name>
<evidence type="ECO:0000256" key="5">
    <source>
        <dbReference type="SAM" id="Phobius"/>
    </source>
</evidence>
<feature type="transmembrane region" description="Helical" evidence="5">
    <location>
        <begin position="643"/>
        <end position="663"/>
    </location>
</feature>
<dbReference type="InterPro" id="IPR001841">
    <property type="entry name" value="Znf_RING"/>
</dbReference>
<evidence type="ECO:0000256" key="1">
    <source>
        <dbReference type="ARBA" id="ARBA00022723"/>
    </source>
</evidence>
<dbReference type="SMART" id="SM00184">
    <property type="entry name" value="RING"/>
    <property type="match status" value="1"/>
</dbReference>
<evidence type="ECO:0000313" key="8">
    <source>
        <dbReference type="Proteomes" id="UP001519460"/>
    </source>
</evidence>
<dbReference type="PANTHER" id="PTHR46717">
    <property type="entry name" value="E3 UBIQUITIN-PROTEIN LIGASE RNF180"/>
    <property type="match status" value="1"/>
</dbReference>
<evidence type="ECO:0000256" key="3">
    <source>
        <dbReference type="ARBA" id="ARBA00022833"/>
    </source>
</evidence>
<dbReference type="GO" id="GO:0008270">
    <property type="term" value="F:zinc ion binding"/>
    <property type="evidence" value="ECO:0007669"/>
    <property type="project" value="UniProtKB-KW"/>
</dbReference>
<dbReference type="Gene3D" id="3.30.40.10">
    <property type="entry name" value="Zinc/RING finger domain, C3HC4 (zinc finger)"/>
    <property type="match status" value="1"/>
</dbReference>
<dbReference type="AlphaFoldDB" id="A0ABD0JF02"/>
<dbReference type="Proteomes" id="UP001519460">
    <property type="component" value="Unassembled WGS sequence"/>
</dbReference>
<proteinExistence type="predicted"/>
<protein>
    <recommendedName>
        <fullName evidence="6">RING-type domain-containing protein</fullName>
    </recommendedName>
</protein>
<evidence type="ECO:0000256" key="4">
    <source>
        <dbReference type="PROSITE-ProRule" id="PRU00175"/>
    </source>
</evidence>
<dbReference type="PROSITE" id="PS00518">
    <property type="entry name" value="ZF_RING_1"/>
    <property type="match status" value="1"/>
</dbReference>
<evidence type="ECO:0000259" key="6">
    <source>
        <dbReference type="PROSITE" id="PS50089"/>
    </source>
</evidence>
<dbReference type="Pfam" id="PF00097">
    <property type="entry name" value="zf-C3HC4"/>
    <property type="match status" value="1"/>
</dbReference>
<feature type="domain" description="RING-type" evidence="6">
    <location>
        <begin position="473"/>
        <end position="515"/>
    </location>
</feature>
<keyword evidence="8" id="KW-1185">Reference proteome</keyword>
<dbReference type="PROSITE" id="PS50089">
    <property type="entry name" value="ZF_RING_2"/>
    <property type="match status" value="1"/>
</dbReference>
<dbReference type="InterPro" id="IPR018957">
    <property type="entry name" value="Znf_C3HC4_RING-type"/>
</dbReference>
<gene>
    <name evidence="7" type="ORF">BaRGS_00035273</name>
</gene>
<keyword evidence="5" id="KW-0812">Transmembrane</keyword>
<dbReference type="InterPro" id="IPR013083">
    <property type="entry name" value="Znf_RING/FYVE/PHD"/>
</dbReference>
<keyword evidence="3" id="KW-0862">Zinc</keyword>
<keyword evidence="1" id="KW-0479">Metal-binding</keyword>
<sequence>METELEELFQFLNTNLVQRQRVGQKPRVSSPVAEQTTINQESVLWLLLVELRPLPVSLDPWIFPNTGDRLTRLLLDAADLVPCEDRDSNSLTQLFLSEDLAPYWLKNIITESSYTQGKITCPKCQGRLGSFDFLKTKRRCPCGRTLVPSVHFTRDRVDVIDTNYKIKITTPQTNRLSPKGMTSGNDGNIDGLSPLNNNTDCDVTNVLSPLNGNGSLSSSAVACDTTQASMNAVQTSDREENVAQSTGCEARLLAVLGSDNPITGDAKCFETSTVSEDENLEQRVTGFGAASETTPMVEEAMSHSAATLVDGFYTRDSKTLEELRKERMTGHKTPEQRATGFVVTSGMIAEGEADFQSTAAVRSDRFAVSQNSCGMRKRDKRRMKKLESDEIADAVEDYNAFRVLQSLDGEVETGVLDILLSPTGGSASWQERSGKEEREALLLEKTLKETIQQQREREALALQSDDVPLEYTCAMCLDVMLNPHTTLPCSHDFCGMCLRRLALSSPINTKCPLCRETITKCIPNSELSRVLHEEYPLQLKLRKQQEKKIYPRNSPLPGSAGPASFFSRLRHRHPRLLPGRFGPSRRKLFFMLLNIVVVLGLSYFGMVLCRHVLGFVAEALDAIMEKLTGEKLWSEFMGVESRILTVSTVFVLYLVSACMVRFLRLFQQIENA</sequence>
<keyword evidence="5" id="KW-0472">Membrane</keyword>
<reference evidence="7 8" key="1">
    <citation type="journal article" date="2023" name="Sci. Data">
        <title>Genome assembly of the Korean intertidal mud-creeper Batillaria attramentaria.</title>
        <authorList>
            <person name="Patra A.K."/>
            <person name="Ho P.T."/>
            <person name="Jun S."/>
            <person name="Lee S.J."/>
            <person name="Kim Y."/>
            <person name="Won Y.J."/>
        </authorList>
    </citation>
    <scope>NUCLEOTIDE SEQUENCE [LARGE SCALE GENOMIC DNA]</scope>
    <source>
        <strain evidence="7">Wonlab-2016</strain>
    </source>
</reference>
<dbReference type="EMBL" id="JACVVK020000468">
    <property type="protein sequence ID" value="KAK7473486.1"/>
    <property type="molecule type" value="Genomic_DNA"/>
</dbReference>
<dbReference type="InterPro" id="IPR017907">
    <property type="entry name" value="Znf_RING_CS"/>
</dbReference>
<dbReference type="CDD" id="cd16554">
    <property type="entry name" value="RING-HC_RNF180"/>
    <property type="match status" value="1"/>
</dbReference>
<feature type="transmembrane region" description="Helical" evidence="5">
    <location>
        <begin position="588"/>
        <end position="608"/>
    </location>
</feature>
<dbReference type="PANTHER" id="PTHR46717:SF1">
    <property type="entry name" value="E3 UBIQUITIN-PROTEIN LIGASE RNF180"/>
    <property type="match status" value="1"/>
</dbReference>
<organism evidence="7 8">
    <name type="scientific">Batillaria attramentaria</name>
    <dbReference type="NCBI Taxonomy" id="370345"/>
    <lineage>
        <taxon>Eukaryota</taxon>
        <taxon>Metazoa</taxon>
        <taxon>Spiralia</taxon>
        <taxon>Lophotrochozoa</taxon>
        <taxon>Mollusca</taxon>
        <taxon>Gastropoda</taxon>
        <taxon>Caenogastropoda</taxon>
        <taxon>Sorbeoconcha</taxon>
        <taxon>Cerithioidea</taxon>
        <taxon>Batillariidae</taxon>
        <taxon>Batillaria</taxon>
    </lineage>
</organism>
<accession>A0ABD0JF02</accession>
<evidence type="ECO:0000256" key="2">
    <source>
        <dbReference type="ARBA" id="ARBA00022771"/>
    </source>
</evidence>
<keyword evidence="2 4" id="KW-0863">Zinc-finger</keyword>
<comment type="caution">
    <text evidence="7">The sequence shown here is derived from an EMBL/GenBank/DDBJ whole genome shotgun (WGS) entry which is preliminary data.</text>
</comment>
<keyword evidence="5" id="KW-1133">Transmembrane helix</keyword>